<accession>A0A1C3XAC9</accession>
<protein>
    <submittedName>
        <fullName evidence="1">Uncharacterized protein</fullName>
    </submittedName>
</protein>
<proteinExistence type="predicted"/>
<reference evidence="2" key="1">
    <citation type="submission" date="2016-08" db="EMBL/GenBank/DDBJ databases">
        <authorList>
            <person name="Varghese N."/>
            <person name="Submissions Spin"/>
        </authorList>
    </citation>
    <scope>NUCLEOTIDE SEQUENCE [LARGE SCALE GENOMIC DNA]</scope>
    <source>
        <strain evidence="2">HAMBI 2971</strain>
    </source>
</reference>
<dbReference type="EMBL" id="FMAH01000071">
    <property type="protein sequence ID" value="SCB49159.1"/>
    <property type="molecule type" value="Genomic_DNA"/>
</dbReference>
<sequence>MRRPLHRCGLVGYVGLSGIDCDAANCEGKGAEYQHNTGRRVGLLCSAGDNCSGLTHERVFRISGY</sequence>
<evidence type="ECO:0000313" key="1">
    <source>
        <dbReference type="EMBL" id="SCB49159.1"/>
    </source>
</evidence>
<dbReference type="AlphaFoldDB" id="A0A1C3XAC9"/>
<dbReference type="Proteomes" id="UP000199435">
    <property type="component" value="Unassembled WGS sequence"/>
</dbReference>
<keyword evidence="2" id="KW-1185">Reference proteome</keyword>
<name>A0A1C3XAC9_9HYPH</name>
<organism evidence="1 2">
    <name type="scientific">Rhizobium miluonense</name>
    <dbReference type="NCBI Taxonomy" id="411945"/>
    <lineage>
        <taxon>Bacteria</taxon>
        <taxon>Pseudomonadati</taxon>
        <taxon>Pseudomonadota</taxon>
        <taxon>Alphaproteobacteria</taxon>
        <taxon>Hyphomicrobiales</taxon>
        <taxon>Rhizobiaceae</taxon>
        <taxon>Rhizobium/Agrobacterium group</taxon>
        <taxon>Rhizobium</taxon>
    </lineage>
</organism>
<gene>
    <name evidence="1" type="ORF">GA0061102_107130</name>
</gene>
<evidence type="ECO:0000313" key="2">
    <source>
        <dbReference type="Proteomes" id="UP000199435"/>
    </source>
</evidence>